<keyword evidence="6 9" id="KW-0460">Magnesium</keyword>
<feature type="binding site" evidence="9">
    <location>
        <position position="246"/>
    </location>
    <ligand>
        <name>K(+)</name>
        <dbReference type="ChEBI" id="CHEBI:29103"/>
    </ligand>
</feature>
<feature type="binding site" evidence="9">
    <location>
        <position position="282"/>
    </location>
    <ligand>
        <name>K(+)</name>
        <dbReference type="ChEBI" id="CHEBI:29103"/>
    </ligand>
</feature>
<evidence type="ECO:0000256" key="9">
    <source>
        <dbReference type="HAMAP-Rule" id="MF_01987"/>
    </source>
</evidence>
<comment type="caution">
    <text evidence="11">The sequence shown here is derived from an EMBL/GenBank/DDBJ whole genome shotgun (WGS) entry which is preliminary data.</text>
</comment>
<keyword evidence="1 9" id="KW-0808">Transferase</keyword>
<evidence type="ECO:0000256" key="5">
    <source>
        <dbReference type="ARBA" id="ARBA00022840"/>
    </source>
</evidence>
<keyword evidence="12" id="KW-1185">Reference proteome</keyword>
<feature type="binding site" evidence="9">
    <location>
        <position position="248"/>
    </location>
    <ligand>
        <name>K(+)</name>
        <dbReference type="ChEBI" id="CHEBI:29103"/>
    </ligand>
</feature>
<evidence type="ECO:0000256" key="8">
    <source>
        <dbReference type="ARBA" id="ARBA00023277"/>
    </source>
</evidence>
<feature type="binding site" evidence="9">
    <location>
        <begin position="39"/>
        <end position="43"/>
    </location>
    <ligand>
        <name>substrate</name>
    </ligand>
</feature>
<comment type="subcellular location">
    <subcellularLocation>
        <location evidence="9">Cytoplasm</location>
    </subcellularLocation>
</comment>
<keyword evidence="4 9" id="KW-0418">Kinase</keyword>
<keyword evidence="8 9" id="KW-0119">Carbohydrate metabolism</keyword>
<comment type="caution">
    <text evidence="9">Lacks conserved residue(s) required for the propagation of feature annotation.</text>
</comment>
<comment type="cofactor">
    <cofactor evidence="9">
        <name>Mg(2+)</name>
        <dbReference type="ChEBI" id="CHEBI:18420"/>
    </cofactor>
    <text evidence="9">Requires a divalent cation, most likely magnesium in vivo, as an electrophilic catalyst to aid phosphoryl group transfer. It is the chelate of the metal and the nucleotide that is the actual substrate.</text>
</comment>
<evidence type="ECO:0000256" key="3">
    <source>
        <dbReference type="ARBA" id="ARBA00022741"/>
    </source>
</evidence>
<feature type="binding site" evidence="9">
    <location>
        <position position="252"/>
    </location>
    <ligand>
        <name>substrate</name>
    </ligand>
</feature>
<dbReference type="InterPro" id="IPR029056">
    <property type="entry name" value="Ribokinase-like"/>
</dbReference>
<evidence type="ECO:0000259" key="10">
    <source>
        <dbReference type="Pfam" id="PF00294"/>
    </source>
</evidence>
<dbReference type="Pfam" id="PF00294">
    <property type="entry name" value="PfkB"/>
    <property type="match status" value="1"/>
</dbReference>
<comment type="similarity">
    <text evidence="9">Belongs to the carbohydrate kinase PfkB family. Ribokinase subfamily.</text>
</comment>
<evidence type="ECO:0000313" key="11">
    <source>
        <dbReference type="EMBL" id="GFZ75738.1"/>
    </source>
</evidence>
<feature type="domain" description="Carbohydrate kinase PfkB" evidence="10">
    <location>
        <begin position="3"/>
        <end position="294"/>
    </location>
</feature>
<evidence type="ECO:0000256" key="1">
    <source>
        <dbReference type="ARBA" id="ARBA00022679"/>
    </source>
</evidence>
<evidence type="ECO:0000256" key="7">
    <source>
        <dbReference type="ARBA" id="ARBA00022958"/>
    </source>
</evidence>
<protein>
    <recommendedName>
        <fullName evidence="9">Ribokinase</fullName>
        <shortName evidence="9">RK</shortName>
        <ecNumber evidence="9">2.7.1.15</ecNumber>
    </recommendedName>
</protein>
<keyword evidence="3 9" id="KW-0547">Nucleotide-binding</keyword>
<dbReference type="EMBL" id="BMHE01000008">
    <property type="protein sequence ID" value="GFZ75738.1"/>
    <property type="molecule type" value="Genomic_DNA"/>
</dbReference>
<dbReference type="Proteomes" id="UP000615455">
    <property type="component" value="Unassembled WGS sequence"/>
</dbReference>
<dbReference type="PANTHER" id="PTHR10584:SF166">
    <property type="entry name" value="RIBOKINASE"/>
    <property type="match status" value="1"/>
</dbReference>
<dbReference type="Gene3D" id="3.40.1190.20">
    <property type="match status" value="1"/>
</dbReference>
<keyword evidence="2 9" id="KW-0479">Metal-binding</keyword>
<evidence type="ECO:0000313" key="12">
    <source>
        <dbReference type="Proteomes" id="UP000615455"/>
    </source>
</evidence>
<keyword evidence="5 9" id="KW-0067">ATP-binding</keyword>
<feature type="binding site" evidence="9">
    <location>
        <begin position="11"/>
        <end position="13"/>
    </location>
    <ligand>
        <name>substrate</name>
    </ligand>
</feature>
<keyword evidence="7 9" id="KW-0630">Potassium</keyword>
<feature type="active site" description="Proton acceptor" evidence="9">
    <location>
        <position position="252"/>
    </location>
</feature>
<feature type="binding site" evidence="9">
    <location>
        <position position="285"/>
    </location>
    <ligand>
        <name>K(+)</name>
        <dbReference type="ChEBI" id="CHEBI:29103"/>
    </ligand>
</feature>
<gene>
    <name evidence="9 11" type="primary">rbsK</name>
    <name evidence="11" type="ORF">GCM10008018_21090</name>
</gene>
<dbReference type="InterPro" id="IPR011877">
    <property type="entry name" value="Ribokinase"/>
</dbReference>
<feature type="binding site" evidence="9">
    <location>
        <position position="139"/>
    </location>
    <ligand>
        <name>substrate</name>
    </ligand>
</feature>
<dbReference type="SUPFAM" id="SSF53613">
    <property type="entry name" value="Ribokinase-like"/>
    <property type="match status" value="1"/>
</dbReference>
<name>A0ABQ1EKB0_9BACL</name>
<proteinExistence type="inferred from homology"/>
<comment type="activity regulation">
    <text evidence="9">Activated by a monovalent cation that binds near, but not in, the active site. The most likely occupant of the site in vivo is potassium. Ion binding induces a conformational change that may alter substrate affinity.</text>
</comment>
<feature type="binding site" evidence="9">
    <location>
        <position position="287"/>
    </location>
    <ligand>
        <name>K(+)</name>
        <dbReference type="ChEBI" id="CHEBI:29103"/>
    </ligand>
</feature>
<keyword evidence="9" id="KW-0963">Cytoplasm</keyword>
<dbReference type="InterPro" id="IPR002139">
    <property type="entry name" value="Ribo/fructo_kinase"/>
</dbReference>
<comment type="function">
    <text evidence="9">Catalyzes the phosphorylation of ribose at O-5 in a reaction requiring ATP and magnesium. The resulting D-ribose-5-phosphate can then be used either for sythesis of nucleotides, histidine, and tryptophan, or as a component of the pentose phosphate pathway.</text>
</comment>
<comment type="subunit">
    <text evidence="9">Homodimer.</text>
</comment>
<dbReference type="HAMAP" id="MF_01987">
    <property type="entry name" value="Ribokinase"/>
    <property type="match status" value="1"/>
</dbReference>
<accession>A0ABQ1EKB0</accession>
<dbReference type="CDD" id="cd01174">
    <property type="entry name" value="ribokinase"/>
    <property type="match status" value="1"/>
</dbReference>
<feature type="binding site" evidence="9">
    <location>
        <position position="183"/>
    </location>
    <ligand>
        <name>ATP</name>
        <dbReference type="ChEBI" id="CHEBI:30616"/>
    </ligand>
</feature>
<dbReference type="EC" id="2.7.1.15" evidence="9"/>
<dbReference type="InterPro" id="IPR011611">
    <property type="entry name" value="PfkB_dom"/>
</dbReference>
<comment type="catalytic activity">
    <reaction evidence="9">
        <text>D-ribose + ATP = D-ribose 5-phosphate + ADP + H(+)</text>
        <dbReference type="Rhea" id="RHEA:13697"/>
        <dbReference type="ChEBI" id="CHEBI:15378"/>
        <dbReference type="ChEBI" id="CHEBI:30616"/>
        <dbReference type="ChEBI" id="CHEBI:47013"/>
        <dbReference type="ChEBI" id="CHEBI:78346"/>
        <dbReference type="ChEBI" id="CHEBI:456216"/>
        <dbReference type="EC" id="2.7.1.15"/>
    </reaction>
</comment>
<dbReference type="PRINTS" id="PR00990">
    <property type="entry name" value="RIBOKINASE"/>
</dbReference>
<feature type="binding site" evidence="9">
    <location>
        <begin position="251"/>
        <end position="252"/>
    </location>
    <ligand>
        <name>ATP</name>
        <dbReference type="ChEBI" id="CHEBI:30616"/>
    </ligand>
</feature>
<evidence type="ECO:0000256" key="6">
    <source>
        <dbReference type="ARBA" id="ARBA00022842"/>
    </source>
</evidence>
<sequence length="309" mass="32382">MVKIIVIGSINMDIVNHVLKHPLPGETIKSLKTDYNPGGKGANQAVAAAQAGAQVILIGAVGNDPFASQLLSAIRGSGVQSDFIVHKDGNTGLASITVDASGENHIILSEGANGLLTVNDIQDSLDVFDTADIVMLQNEINWDTTRYVMEESYKRGISVYFNPAPALQIPSDILHLIDVLILNETEAESVTGIPISNDYGAVQASVKLINGGVGNVVLTLGNKGSMFTDSSCNVMHVPSFDVQAVDTTAAGDTFIGVLAASTGSKDISEETLRFASAAAAIKITRKGAQDGIPNKSEIEAFLTTTNSKK</sequence>
<organism evidence="11 12">
    <name type="scientific">Paenibacillus marchantiophytorum</name>
    <dbReference type="NCBI Taxonomy" id="1619310"/>
    <lineage>
        <taxon>Bacteria</taxon>
        <taxon>Bacillati</taxon>
        <taxon>Bacillota</taxon>
        <taxon>Bacilli</taxon>
        <taxon>Bacillales</taxon>
        <taxon>Paenibacillaceae</taxon>
        <taxon>Paenibacillus</taxon>
    </lineage>
</organism>
<feature type="binding site" evidence="9">
    <location>
        <begin position="219"/>
        <end position="224"/>
    </location>
    <ligand>
        <name>ATP</name>
        <dbReference type="ChEBI" id="CHEBI:30616"/>
    </ligand>
</feature>
<evidence type="ECO:0000256" key="2">
    <source>
        <dbReference type="ARBA" id="ARBA00022723"/>
    </source>
</evidence>
<comment type="pathway">
    <text evidence="9">Carbohydrate metabolism; D-ribose degradation; D-ribose 5-phosphate from beta-D-ribopyranose: step 2/2.</text>
</comment>
<dbReference type="PANTHER" id="PTHR10584">
    <property type="entry name" value="SUGAR KINASE"/>
    <property type="match status" value="1"/>
</dbReference>
<evidence type="ECO:0000256" key="4">
    <source>
        <dbReference type="ARBA" id="ARBA00022777"/>
    </source>
</evidence>
<reference evidence="12" key="1">
    <citation type="journal article" date="2019" name="Int. J. Syst. Evol. Microbiol.">
        <title>The Global Catalogue of Microorganisms (GCM) 10K type strain sequencing project: providing services to taxonomists for standard genome sequencing and annotation.</title>
        <authorList>
            <consortium name="The Broad Institute Genomics Platform"/>
            <consortium name="The Broad Institute Genome Sequencing Center for Infectious Disease"/>
            <person name="Wu L."/>
            <person name="Ma J."/>
        </authorList>
    </citation>
    <scope>NUCLEOTIDE SEQUENCE [LARGE SCALE GENOMIC DNA]</scope>
    <source>
        <strain evidence="12">CGMCC 1.15043</strain>
    </source>
</reference>